<dbReference type="AlphaFoldDB" id="A0A1H8UJF4"/>
<protein>
    <submittedName>
        <fullName evidence="1">Uncharacterized protein</fullName>
    </submittedName>
</protein>
<keyword evidence="2" id="KW-1185">Reference proteome</keyword>
<name>A0A1H8UJF4_9EURY</name>
<gene>
    <name evidence="1" type="ORF">SAMN04487948_11163</name>
</gene>
<organism evidence="1 2">
    <name type="scientific">Halogranum amylolyticum</name>
    <dbReference type="NCBI Taxonomy" id="660520"/>
    <lineage>
        <taxon>Archaea</taxon>
        <taxon>Methanobacteriati</taxon>
        <taxon>Methanobacteriota</taxon>
        <taxon>Stenosarchaea group</taxon>
        <taxon>Halobacteria</taxon>
        <taxon>Halobacteriales</taxon>
        <taxon>Haloferacaceae</taxon>
    </lineage>
</organism>
<dbReference type="Proteomes" id="UP000199126">
    <property type="component" value="Unassembled WGS sequence"/>
</dbReference>
<evidence type="ECO:0000313" key="2">
    <source>
        <dbReference type="Proteomes" id="UP000199126"/>
    </source>
</evidence>
<proteinExistence type="predicted"/>
<sequence length="145" mass="16285">MVASWPLGAPPTQNGLGDDEWEIATEEFVTIQRNLTVTNFLGAIEYTKLYGGVRGRVRVTDGATLSLRFSPIHLESEQYETTVQFSCTETSPFITPMVEFTPDSRDYREHSFIGREMYGGYELEACVEDGTGYLDQGTAVHLWSE</sequence>
<accession>A0A1H8UJF4</accession>
<reference evidence="2" key="1">
    <citation type="submission" date="2016-10" db="EMBL/GenBank/DDBJ databases">
        <authorList>
            <person name="Varghese N."/>
            <person name="Submissions S."/>
        </authorList>
    </citation>
    <scope>NUCLEOTIDE SEQUENCE [LARGE SCALE GENOMIC DNA]</scope>
    <source>
        <strain evidence="2">CGMCC 1.10121</strain>
    </source>
</reference>
<evidence type="ECO:0000313" key="1">
    <source>
        <dbReference type="EMBL" id="SEP03004.1"/>
    </source>
</evidence>
<dbReference type="EMBL" id="FODV01000011">
    <property type="protein sequence ID" value="SEP03004.1"/>
    <property type="molecule type" value="Genomic_DNA"/>
</dbReference>